<reference evidence="1 2" key="1">
    <citation type="journal article" date="2016" name="Nat. Commun.">
        <title>Thousands of microbial genomes shed light on interconnected biogeochemical processes in an aquifer system.</title>
        <authorList>
            <person name="Anantharaman K."/>
            <person name="Brown C.T."/>
            <person name="Hug L.A."/>
            <person name="Sharon I."/>
            <person name="Castelle C.J."/>
            <person name="Probst A.J."/>
            <person name="Thomas B.C."/>
            <person name="Singh A."/>
            <person name="Wilkins M.J."/>
            <person name="Karaoz U."/>
            <person name="Brodie E.L."/>
            <person name="Williams K.H."/>
            <person name="Hubbard S.S."/>
            <person name="Banfield J.F."/>
        </authorList>
    </citation>
    <scope>NUCLEOTIDE SEQUENCE [LARGE SCALE GENOMIC DNA]</scope>
</reference>
<dbReference type="EMBL" id="MHQJ01000007">
    <property type="protein sequence ID" value="OHA01800.1"/>
    <property type="molecule type" value="Genomic_DNA"/>
</dbReference>
<sequence length="101" mass="12201">MFMKKQKLKYCVYILYSERDGGVFIDHTDDLALEMARHEAGEIRFTKYRLPVKLIHKEVAKSFNQVKMQKQYWQSRAGQKEIESWVGPLPRNFEKIKHRKR</sequence>
<evidence type="ECO:0008006" key="3">
    <source>
        <dbReference type="Google" id="ProtNLM"/>
    </source>
</evidence>
<evidence type="ECO:0000313" key="2">
    <source>
        <dbReference type="Proteomes" id="UP000177362"/>
    </source>
</evidence>
<accession>A0A1G2KQZ0</accession>
<protein>
    <recommendedName>
        <fullName evidence="3">GIY-YIG domain-containing protein</fullName>
    </recommendedName>
</protein>
<dbReference type="InterPro" id="IPR035901">
    <property type="entry name" value="GIY-YIG_endonuc_sf"/>
</dbReference>
<dbReference type="Proteomes" id="UP000177362">
    <property type="component" value="Unassembled WGS sequence"/>
</dbReference>
<name>A0A1G2KQZ0_9BACT</name>
<evidence type="ECO:0000313" key="1">
    <source>
        <dbReference type="EMBL" id="OHA01800.1"/>
    </source>
</evidence>
<organism evidence="1 2">
    <name type="scientific">Candidatus Sungbacteria bacterium RIFCSPHIGHO2_02_FULL_49_12</name>
    <dbReference type="NCBI Taxonomy" id="1802271"/>
    <lineage>
        <taxon>Bacteria</taxon>
        <taxon>Candidatus Sungiibacteriota</taxon>
    </lineage>
</organism>
<proteinExistence type="predicted"/>
<dbReference type="STRING" id="1802271.A3C11_01430"/>
<gene>
    <name evidence="1" type="ORF">A3C11_01430</name>
</gene>
<dbReference type="Gene3D" id="3.40.1440.10">
    <property type="entry name" value="GIY-YIG endonuclease"/>
    <property type="match status" value="1"/>
</dbReference>
<comment type="caution">
    <text evidence="1">The sequence shown here is derived from an EMBL/GenBank/DDBJ whole genome shotgun (WGS) entry which is preliminary data.</text>
</comment>
<dbReference type="AlphaFoldDB" id="A0A1G2KQZ0"/>